<accession>A0A4Y7J2P9</accession>
<sequence>MEFVGWVKQYQDWVFAAWGREQAWSVLGEDHVDESDVKLRSLPKTTISDLIELRLFKRSRHEKRERVWYHGKSTDEVHRRQDWCCGSGSIRVAVKTKYISFSMSKSKCTKHRRKERRSENGSRTM</sequence>
<reference evidence="1 2" key="1">
    <citation type="journal article" date="2018" name="Science">
        <title>The opium poppy genome and morphinan production.</title>
        <authorList>
            <person name="Guo L."/>
            <person name="Winzer T."/>
            <person name="Yang X."/>
            <person name="Li Y."/>
            <person name="Ning Z."/>
            <person name="He Z."/>
            <person name="Teodor R."/>
            <person name="Lu Y."/>
            <person name="Bowser T.A."/>
            <person name="Graham I.A."/>
            <person name="Ye K."/>
        </authorList>
    </citation>
    <scope>NUCLEOTIDE SEQUENCE [LARGE SCALE GENOMIC DNA]</scope>
    <source>
        <strain evidence="2">cv. HN1</strain>
        <tissue evidence="1">Leaves</tissue>
    </source>
</reference>
<proteinExistence type="predicted"/>
<gene>
    <name evidence="1" type="ORF">C5167_013086</name>
</gene>
<dbReference type="Gramene" id="RZC54231">
    <property type="protein sequence ID" value="RZC54231"/>
    <property type="gene ID" value="C5167_013086"/>
</dbReference>
<dbReference type="EMBL" id="CM010717">
    <property type="protein sequence ID" value="RZC54231.1"/>
    <property type="molecule type" value="Genomic_DNA"/>
</dbReference>
<dbReference type="AlphaFoldDB" id="A0A4Y7J2P9"/>
<dbReference type="Proteomes" id="UP000316621">
    <property type="component" value="Chromosome 3"/>
</dbReference>
<name>A0A4Y7J2P9_PAPSO</name>
<organism evidence="1 2">
    <name type="scientific">Papaver somniferum</name>
    <name type="common">Opium poppy</name>
    <dbReference type="NCBI Taxonomy" id="3469"/>
    <lineage>
        <taxon>Eukaryota</taxon>
        <taxon>Viridiplantae</taxon>
        <taxon>Streptophyta</taxon>
        <taxon>Embryophyta</taxon>
        <taxon>Tracheophyta</taxon>
        <taxon>Spermatophyta</taxon>
        <taxon>Magnoliopsida</taxon>
        <taxon>Ranunculales</taxon>
        <taxon>Papaveraceae</taxon>
        <taxon>Papaveroideae</taxon>
        <taxon>Papaver</taxon>
    </lineage>
</organism>
<evidence type="ECO:0000313" key="1">
    <source>
        <dbReference type="EMBL" id="RZC54231.1"/>
    </source>
</evidence>
<evidence type="ECO:0000313" key="2">
    <source>
        <dbReference type="Proteomes" id="UP000316621"/>
    </source>
</evidence>
<keyword evidence="2" id="KW-1185">Reference proteome</keyword>
<protein>
    <submittedName>
        <fullName evidence="1">Uncharacterized protein</fullName>
    </submittedName>
</protein>